<dbReference type="SUPFAM" id="SSF46689">
    <property type="entry name" value="Homeodomain-like"/>
    <property type="match status" value="1"/>
</dbReference>
<evidence type="ECO:0000313" key="5">
    <source>
        <dbReference type="EMBL" id="QMW04849.1"/>
    </source>
</evidence>
<name>A0A7G5H157_9BACT</name>
<dbReference type="AlphaFoldDB" id="A0A7G5H157"/>
<sequence>MRHFNTLGTMRHELGLPPAEHPLLSLERGLTSCPLDGEAFSTDCYGIMFKKLKSGVMLYGRTAYDHTNGSLSFVKPRQRIEFRNLDVEEDSFLLFMHEDYLNGHPLHEQIRHYSYFDYEVSEALHLSPREEQIIWELYTKIETEYYSNPDEYSRHIILSHLDSLLTYSQRFYKRQFINRAELSSKTVSKFNQALWGYFRDGVLQTNGLPTVSQLASQLHVSPRYLSDMLKQETGKTAIELIHIGLVNEAKNRLKQNELSISEIAYTLGFDSPSYFSRVFKKEVGLTPLGFKKGLVQ</sequence>
<dbReference type="Gene3D" id="1.10.10.60">
    <property type="entry name" value="Homeodomain-like"/>
    <property type="match status" value="2"/>
</dbReference>
<evidence type="ECO:0000259" key="4">
    <source>
        <dbReference type="PROSITE" id="PS01124"/>
    </source>
</evidence>
<dbReference type="Pfam" id="PF12833">
    <property type="entry name" value="HTH_18"/>
    <property type="match status" value="1"/>
</dbReference>
<dbReference type="InterPro" id="IPR020449">
    <property type="entry name" value="Tscrpt_reg_AraC-type_HTH"/>
</dbReference>
<evidence type="ECO:0000256" key="1">
    <source>
        <dbReference type="ARBA" id="ARBA00023015"/>
    </source>
</evidence>
<keyword evidence="3" id="KW-0804">Transcription</keyword>
<protein>
    <submittedName>
        <fullName evidence="5">Helix-turn-helix transcriptional regulator</fullName>
    </submittedName>
</protein>
<dbReference type="PANTHER" id="PTHR43280">
    <property type="entry name" value="ARAC-FAMILY TRANSCRIPTIONAL REGULATOR"/>
    <property type="match status" value="1"/>
</dbReference>
<evidence type="ECO:0000313" key="6">
    <source>
        <dbReference type="Proteomes" id="UP000515369"/>
    </source>
</evidence>
<keyword evidence="1" id="KW-0805">Transcription regulation</keyword>
<dbReference type="GO" id="GO:0003700">
    <property type="term" value="F:DNA-binding transcription factor activity"/>
    <property type="evidence" value="ECO:0007669"/>
    <property type="project" value="InterPro"/>
</dbReference>
<proteinExistence type="predicted"/>
<dbReference type="InterPro" id="IPR009057">
    <property type="entry name" value="Homeodomain-like_sf"/>
</dbReference>
<dbReference type="PRINTS" id="PR00032">
    <property type="entry name" value="HTHARAC"/>
</dbReference>
<dbReference type="GO" id="GO:0043565">
    <property type="term" value="F:sequence-specific DNA binding"/>
    <property type="evidence" value="ECO:0007669"/>
    <property type="project" value="InterPro"/>
</dbReference>
<dbReference type="EMBL" id="CP059732">
    <property type="protein sequence ID" value="QMW04849.1"/>
    <property type="molecule type" value="Genomic_DNA"/>
</dbReference>
<dbReference type="SMART" id="SM00342">
    <property type="entry name" value="HTH_ARAC"/>
    <property type="match status" value="1"/>
</dbReference>
<dbReference type="PANTHER" id="PTHR43280:SF32">
    <property type="entry name" value="TRANSCRIPTIONAL REGULATORY PROTEIN"/>
    <property type="match status" value="1"/>
</dbReference>
<keyword evidence="2" id="KW-0238">DNA-binding</keyword>
<keyword evidence="6" id="KW-1185">Reference proteome</keyword>
<dbReference type="RefSeq" id="WP_182462201.1">
    <property type="nucleotide sequence ID" value="NZ_CP059732.1"/>
</dbReference>
<dbReference type="Proteomes" id="UP000515369">
    <property type="component" value="Chromosome"/>
</dbReference>
<dbReference type="InterPro" id="IPR018060">
    <property type="entry name" value="HTH_AraC"/>
</dbReference>
<evidence type="ECO:0000256" key="3">
    <source>
        <dbReference type="ARBA" id="ARBA00023163"/>
    </source>
</evidence>
<dbReference type="PROSITE" id="PS01124">
    <property type="entry name" value="HTH_ARAC_FAMILY_2"/>
    <property type="match status" value="1"/>
</dbReference>
<dbReference type="KEGG" id="sfol:H3H32_08025"/>
<feature type="domain" description="HTH araC/xylS-type" evidence="4">
    <location>
        <begin position="192"/>
        <end position="293"/>
    </location>
</feature>
<gene>
    <name evidence="5" type="ORF">H3H32_08025</name>
</gene>
<evidence type="ECO:0000256" key="2">
    <source>
        <dbReference type="ARBA" id="ARBA00023125"/>
    </source>
</evidence>
<organism evidence="5 6">
    <name type="scientific">Spirosoma foliorum</name>
    <dbReference type="NCBI Taxonomy" id="2710596"/>
    <lineage>
        <taxon>Bacteria</taxon>
        <taxon>Pseudomonadati</taxon>
        <taxon>Bacteroidota</taxon>
        <taxon>Cytophagia</taxon>
        <taxon>Cytophagales</taxon>
        <taxon>Cytophagaceae</taxon>
        <taxon>Spirosoma</taxon>
    </lineage>
</organism>
<accession>A0A7G5H157</accession>
<reference evidence="5 6" key="1">
    <citation type="submission" date="2020-07" db="EMBL/GenBank/DDBJ databases">
        <title>Spirosoma foliorum sp. nov., isolated from the leaves on the Nejang mountain Korea, Republic of.</title>
        <authorList>
            <person name="Ho H."/>
            <person name="Lee Y.-J."/>
            <person name="Nurcahyanto D.-A."/>
            <person name="Kim S.-G."/>
        </authorList>
    </citation>
    <scope>NUCLEOTIDE SEQUENCE [LARGE SCALE GENOMIC DNA]</scope>
    <source>
        <strain evidence="5 6">PL0136</strain>
    </source>
</reference>